<feature type="domain" description="Metallo-beta-lactamase" evidence="11">
    <location>
        <begin position="169"/>
        <end position="384"/>
    </location>
</feature>
<evidence type="ECO:0000259" key="11">
    <source>
        <dbReference type="SMART" id="SM00849"/>
    </source>
</evidence>
<dbReference type="CDD" id="cd07723">
    <property type="entry name" value="hydroxyacylglutathione_hydrolase_MBL-fold"/>
    <property type="match status" value="1"/>
</dbReference>
<dbReference type="InterPro" id="IPR036866">
    <property type="entry name" value="RibonucZ/Hydroxyglut_hydro"/>
</dbReference>
<keyword evidence="7" id="KW-0378">Hydrolase</keyword>
<dbReference type="EMBL" id="LJSK01000118">
    <property type="protein sequence ID" value="KPI86733.1"/>
    <property type="molecule type" value="Genomic_DNA"/>
</dbReference>
<evidence type="ECO:0000256" key="9">
    <source>
        <dbReference type="ARBA" id="ARBA00031044"/>
    </source>
</evidence>
<dbReference type="InterPro" id="IPR035680">
    <property type="entry name" value="Clx_II_MBL"/>
</dbReference>
<comment type="cofactor">
    <cofactor evidence="2">
        <name>Zn(2+)</name>
        <dbReference type="ChEBI" id="CHEBI:29105"/>
    </cofactor>
</comment>
<dbReference type="InterPro" id="IPR001279">
    <property type="entry name" value="Metallo-B-lactamas"/>
</dbReference>
<dbReference type="AlphaFoldDB" id="A0A0N1PD83"/>
<dbReference type="Gene3D" id="3.60.15.10">
    <property type="entry name" value="Ribonuclease Z/Hydroxyacylglutathione hydrolase-like"/>
    <property type="match status" value="1"/>
</dbReference>
<evidence type="ECO:0000256" key="7">
    <source>
        <dbReference type="ARBA" id="ARBA00022801"/>
    </source>
</evidence>
<dbReference type="SUPFAM" id="SSF56281">
    <property type="entry name" value="Metallo-hydrolase/oxidoreductase"/>
    <property type="match status" value="1"/>
</dbReference>
<dbReference type="Proteomes" id="UP000038009">
    <property type="component" value="Unassembled WGS sequence"/>
</dbReference>
<keyword evidence="13" id="KW-1185">Reference proteome</keyword>
<dbReference type="OrthoDB" id="515692at2759"/>
<dbReference type="SMART" id="SM00849">
    <property type="entry name" value="Lactamase_B"/>
    <property type="match status" value="1"/>
</dbReference>
<accession>A0A0N1PD83</accession>
<dbReference type="OMA" id="EDAPLCC"/>
<sequence>MKLLSLVGPTAVGASVAYAYLANHPTTAQTESNTAYLFPLSTFAYCGLLFIVYAAGWVPRSPFFPAIVYRSNIFPLLYKLYCSYAVGYRFLSGIMHQPVAYPHSDYRNGVRCIDAGSPLRLKGAPAGTKSALPFLQKFYARGGGVVDSALWNGAAARGVVIVPVPIFSGNYAYLIISMQTHKVAAVDPADPEMVLRFLSSLRKQLRVPLQLTDVLTTHKHWDHAGGNKLLAQYAKTPLPLSFTVAAPAETDTAPLVDQSLRIIGSDVDRPLACTEFVNDESPAFTVAGGGVKVRAMAAPGHTKGSLVFVVGTAEADAVSANPARVAVFSGDSLFSGGCGAPFETVSLTQIMKTRNTFLEDSRIRTQPATGQAVAEEDVLLYVGHEYTEQLLQEVVALMTRVVKDRGAKADKRGMRYITEAEEALRGVKVLREESDGLKDASLIGQDGSMQKPVFRLPSCTVPTSLAVEKTINPLLTVDDEELAALARTEKEGELDSSAVERAIYCSDRRCMPLQEKCSRME</sequence>
<keyword evidence="10" id="KW-0812">Transmembrane</keyword>
<keyword evidence="10" id="KW-1133">Transmembrane helix</keyword>
<evidence type="ECO:0000256" key="2">
    <source>
        <dbReference type="ARBA" id="ARBA00001947"/>
    </source>
</evidence>
<evidence type="ECO:0000256" key="3">
    <source>
        <dbReference type="ARBA" id="ARBA00004963"/>
    </source>
</evidence>
<comment type="similarity">
    <text evidence="4">Belongs to the metallo-beta-lactamase superfamily. Glyoxalase II family.</text>
</comment>
<dbReference type="GO" id="GO:0046872">
    <property type="term" value="F:metal ion binding"/>
    <property type="evidence" value="ECO:0007669"/>
    <property type="project" value="UniProtKB-KW"/>
</dbReference>
<gene>
    <name evidence="12" type="ORF">ABL78_4203</name>
</gene>
<comment type="caution">
    <text evidence="12">The sequence shown here is derived from an EMBL/GenBank/DDBJ whole genome shotgun (WGS) entry which is preliminary data.</text>
</comment>
<evidence type="ECO:0000313" key="12">
    <source>
        <dbReference type="EMBL" id="KPI86733.1"/>
    </source>
</evidence>
<evidence type="ECO:0000256" key="5">
    <source>
        <dbReference type="ARBA" id="ARBA00011917"/>
    </source>
</evidence>
<comment type="catalytic activity">
    <reaction evidence="1">
        <text>an S-(2-hydroxyacyl)glutathione + H2O = a 2-hydroxy carboxylate + glutathione + H(+)</text>
        <dbReference type="Rhea" id="RHEA:21864"/>
        <dbReference type="ChEBI" id="CHEBI:15377"/>
        <dbReference type="ChEBI" id="CHEBI:15378"/>
        <dbReference type="ChEBI" id="CHEBI:57925"/>
        <dbReference type="ChEBI" id="CHEBI:58896"/>
        <dbReference type="ChEBI" id="CHEBI:71261"/>
        <dbReference type="EC" id="3.1.2.6"/>
    </reaction>
</comment>
<proteinExistence type="inferred from homology"/>
<organism evidence="12 13">
    <name type="scientific">Leptomonas seymouri</name>
    <dbReference type="NCBI Taxonomy" id="5684"/>
    <lineage>
        <taxon>Eukaryota</taxon>
        <taxon>Discoba</taxon>
        <taxon>Euglenozoa</taxon>
        <taxon>Kinetoplastea</taxon>
        <taxon>Metakinetoplastina</taxon>
        <taxon>Trypanosomatida</taxon>
        <taxon>Trypanosomatidae</taxon>
        <taxon>Leishmaniinae</taxon>
        <taxon>Leptomonas</taxon>
    </lineage>
</organism>
<dbReference type="VEuPathDB" id="TriTrypDB:Lsey_0118_0160"/>
<protein>
    <recommendedName>
        <fullName evidence="5">hydroxyacylglutathione hydrolase</fullName>
        <ecNumber evidence="5">3.1.2.6</ecNumber>
    </recommendedName>
    <alternativeName>
        <fullName evidence="9">Glyoxalase II</fullName>
    </alternativeName>
</protein>
<feature type="transmembrane region" description="Helical" evidence="10">
    <location>
        <begin position="35"/>
        <end position="55"/>
    </location>
</feature>
<keyword evidence="6" id="KW-0479">Metal-binding</keyword>
<evidence type="ECO:0000256" key="10">
    <source>
        <dbReference type="SAM" id="Phobius"/>
    </source>
</evidence>
<dbReference type="Pfam" id="PF00753">
    <property type="entry name" value="Lactamase_B"/>
    <property type="match status" value="1"/>
</dbReference>
<reference evidence="12 13" key="1">
    <citation type="journal article" date="2015" name="PLoS Pathog.">
        <title>Leptomonas seymouri: Adaptations to the Dixenous Life Cycle Analyzed by Genome Sequencing, Transcriptome Profiling and Co-infection with Leishmania donovani.</title>
        <authorList>
            <person name="Kraeva N."/>
            <person name="Butenko A."/>
            <person name="Hlavacova J."/>
            <person name="Kostygov A."/>
            <person name="Myskova J."/>
            <person name="Grybchuk D."/>
            <person name="Lestinova T."/>
            <person name="Votypka J."/>
            <person name="Volf P."/>
            <person name="Opperdoes F."/>
            <person name="Flegontov P."/>
            <person name="Lukes J."/>
            <person name="Yurchenko V."/>
        </authorList>
    </citation>
    <scope>NUCLEOTIDE SEQUENCE [LARGE SCALE GENOMIC DNA]</scope>
    <source>
        <strain evidence="12 13">ATCC 30220</strain>
    </source>
</reference>
<evidence type="ECO:0000256" key="4">
    <source>
        <dbReference type="ARBA" id="ARBA00006759"/>
    </source>
</evidence>
<evidence type="ECO:0000256" key="8">
    <source>
        <dbReference type="ARBA" id="ARBA00022833"/>
    </source>
</evidence>
<name>A0A0N1PD83_LEPSE</name>
<evidence type="ECO:0000256" key="1">
    <source>
        <dbReference type="ARBA" id="ARBA00001623"/>
    </source>
</evidence>
<dbReference type="PANTHER" id="PTHR11935">
    <property type="entry name" value="BETA LACTAMASE DOMAIN"/>
    <property type="match status" value="1"/>
</dbReference>
<dbReference type="GO" id="GO:0004416">
    <property type="term" value="F:hydroxyacylglutathione hydrolase activity"/>
    <property type="evidence" value="ECO:0007669"/>
    <property type="project" value="UniProtKB-EC"/>
</dbReference>
<keyword evidence="10" id="KW-0472">Membrane</keyword>
<evidence type="ECO:0000313" key="13">
    <source>
        <dbReference type="Proteomes" id="UP000038009"/>
    </source>
</evidence>
<comment type="pathway">
    <text evidence="3">Secondary metabolite metabolism; methylglyoxal degradation; (R)-lactate from methylglyoxal: step 2/2.</text>
</comment>
<evidence type="ECO:0000256" key="6">
    <source>
        <dbReference type="ARBA" id="ARBA00022723"/>
    </source>
</evidence>
<keyword evidence="8" id="KW-0862">Zinc</keyword>
<dbReference type="PANTHER" id="PTHR11935:SF94">
    <property type="entry name" value="TENZING NORGAY, ISOFORM C"/>
    <property type="match status" value="1"/>
</dbReference>
<dbReference type="EC" id="3.1.2.6" evidence="5"/>